<protein>
    <recommendedName>
        <fullName evidence="2">Cas12f1-like TNB domain-containing protein</fullName>
    </recommendedName>
</protein>
<evidence type="ECO:0000313" key="3">
    <source>
        <dbReference type="EMBL" id="QHT01134.1"/>
    </source>
</evidence>
<reference evidence="3" key="1">
    <citation type="journal article" date="2020" name="Nature">
        <title>Giant virus diversity and host interactions through global metagenomics.</title>
        <authorList>
            <person name="Schulz F."/>
            <person name="Roux S."/>
            <person name="Paez-Espino D."/>
            <person name="Jungbluth S."/>
            <person name="Walsh D.A."/>
            <person name="Denef V.J."/>
            <person name="McMahon K.D."/>
            <person name="Konstantinidis K.T."/>
            <person name="Eloe-Fadrosh E.A."/>
            <person name="Kyrpides N.C."/>
            <person name="Woyke T."/>
        </authorList>
    </citation>
    <scope>NUCLEOTIDE SEQUENCE</scope>
    <source>
        <strain evidence="3">GVMAG-M-3300020192-26</strain>
    </source>
</reference>
<dbReference type="InterPro" id="IPR051491">
    <property type="entry name" value="Recombinase/Transposase-rel"/>
</dbReference>
<evidence type="ECO:0000256" key="1">
    <source>
        <dbReference type="ARBA" id="ARBA00023125"/>
    </source>
</evidence>
<dbReference type="PANTHER" id="PTHR36172:SF1">
    <property type="entry name" value="RESOLVASE-RELATED"/>
    <property type="match status" value="1"/>
</dbReference>
<dbReference type="Pfam" id="PF07282">
    <property type="entry name" value="Cas12f1-like_TNB"/>
    <property type="match status" value="1"/>
</dbReference>
<dbReference type="EMBL" id="MN739364">
    <property type="protein sequence ID" value="QHT01134.1"/>
    <property type="molecule type" value="Genomic_DNA"/>
</dbReference>
<name>A0A6C0CC84_9ZZZZ</name>
<organism evidence="3">
    <name type="scientific">viral metagenome</name>
    <dbReference type="NCBI Taxonomy" id="1070528"/>
    <lineage>
        <taxon>unclassified sequences</taxon>
        <taxon>metagenomes</taxon>
        <taxon>organismal metagenomes</taxon>
    </lineage>
</organism>
<evidence type="ECO:0000259" key="2">
    <source>
        <dbReference type="Pfam" id="PF07282"/>
    </source>
</evidence>
<accession>A0A6C0CC84</accession>
<dbReference type="AlphaFoldDB" id="A0A6C0CC84"/>
<dbReference type="GO" id="GO:0003677">
    <property type="term" value="F:DNA binding"/>
    <property type="evidence" value="ECO:0007669"/>
    <property type="project" value="UniProtKB-KW"/>
</dbReference>
<sequence>MYNISKNISHNIPDKVTACSNYHTLQKIIFPTQDQRFVLQEWFSAFIRMYNETIDHIQQGNLQILDFCKLRYQMSDVQNYIIKTMVNKMPPALLVEAIRRAVQGIAESIKNGGKLRIRKISASKKKKVLVIPCRFLNDTTFCLRIFESATILNDVTQSITLQYDLHTKEYKLLIPETLLQKNAECGVDPGCRTFMTTFSNDDVYLIGAQITKHLEKYYIRIREILNRIHDNTLTTGERNEMKRICQKYYNAVANMVDELHYKTAHLMVTKYENIYLGKFRPMEILAQKNNLSEQARWILRILDHDTFRIRLFQLADKYGSKIYEVDEYLTTKTCSGCGNIVNVKGEIYMCNKCKLVTYRDVNAAKNILKIGKMMIKN</sequence>
<proteinExistence type="predicted"/>
<feature type="domain" description="Cas12f1-like TNB" evidence="2">
    <location>
        <begin position="305"/>
        <end position="367"/>
    </location>
</feature>
<keyword evidence="1" id="KW-0238">DNA-binding</keyword>
<dbReference type="InterPro" id="IPR010095">
    <property type="entry name" value="Cas12f1-like_TNB"/>
</dbReference>
<dbReference type="PANTHER" id="PTHR36172">
    <property type="match status" value="1"/>
</dbReference>